<protein>
    <submittedName>
        <fullName evidence="1">DUF748 domain-containing protein</fullName>
    </submittedName>
</protein>
<evidence type="ECO:0000313" key="2">
    <source>
        <dbReference type="Proteomes" id="UP000289784"/>
    </source>
</evidence>
<dbReference type="EMBL" id="SAWZ01000013">
    <property type="protein sequence ID" value="RXQ99884.1"/>
    <property type="molecule type" value="Genomic_DNA"/>
</dbReference>
<name>A0A4Q1JR80_9GAMM</name>
<dbReference type="AlphaFoldDB" id="A0A4Q1JR80"/>
<organism evidence="1 2">
    <name type="scientific">Pseudoxanthomonas composti</name>
    <dbReference type="NCBI Taxonomy" id="2137479"/>
    <lineage>
        <taxon>Bacteria</taxon>
        <taxon>Pseudomonadati</taxon>
        <taxon>Pseudomonadota</taxon>
        <taxon>Gammaproteobacteria</taxon>
        <taxon>Lysobacterales</taxon>
        <taxon>Lysobacteraceae</taxon>
        <taxon>Pseudoxanthomonas</taxon>
    </lineage>
</organism>
<accession>A0A4Q1JR80</accession>
<reference evidence="1 2" key="1">
    <citation type="submission" date="2019-01" db="EMBL/GenBank/DDBJ databases">
        <title>Pseudoxanthomonas composti sp. nov., isolated from compost.</title>
        <authorList>
            <person name="Yang G."/>
        </authorList>
    </citation>
    <scope>NUCLEOTIDE SEQUENCE [LARGE SCALE GENOMIC DNA]</scope>
    <source>
        <strain evidence="1 2">GSS15</strain>
    </source>
</reference>
<sequence>MPTSRQQASRMKRRYRIPAWLALAAVLLIGARLALPSIVLQQINARIAHMGDYRGHVRDVDIALWRGAYVLHDLEITKTSGKITVPFFLAQRTDIALSWRHLFRGRVVGELEFQSPVINFVDGRDQSDSQAGQGVDWREQLDRIVLFQVNTLDIHDGVVRFHNLIRQPKVSVAVQAIQAHVTNLGNVLPPKDPRRIAHLDATGRVLGTAPLEVKADFDPFDKAGDFDVHLRATGIELTRLNTLARAYAKVDFESGHGDFVLELQARDGVLDGYATPLFKDMQIFSWKGDVQDSSKNPLRIVWEATTEVVTKVFKNQPEDQFATRVPIQGRLGDRELGTLPAILGILRNAFVKAYSADFERLKPRPSRE</sequence>
<dbReference type="Pfam" id="PF05359">
    <property type="entry name" value="DUF748"/>
    <property type="match status" value="1"/>
</dbReference>
<proteinExistence type="predicted"/>
<keyword evidence="2" id="KW-1185">Reference proteome</keyword>
<comment type="caution">
    <text evidence="1">The sequence shown here is derived from an EMBL/GenBank/DDBJ whole genome shotgun (WGS) entry which is preliminary data.</text>
</comment>
<dbReference type="Proteomes" id="UP000289784">
    <property type="component" value="Unassembled WGS sequence"/>
</dbReference>
<gene>
    <name evidence="1" type="ORF">EPA99_17315</name>
</gene>
<dbReference type="OrthoDB" id="9771783at2"/>
<dbReference type="InterPro" id="IPR008023">
    <property type="entry name" value="DUF748"/>
</dbReference>
<evidence type="ECO:0000313" key="1">
    <source>
        <dbReference type="EMBL" id="RXQ99884.1"/>
    </source>
</evidence>